<dbReference type="Proteomes" id="UP001078443">
    <property type="component" value="Unassembled WGS sequence"/>
</dbReference>
<comment type="caution">
    <text evidence="1">The sequence shown here is derived from an EMBL/GenBank/DDBJ whole genome shotgun (WGS) entry which is preliminary data.</text>
</comment>
<evidence type="ECO:0000313" key="2">
    <source>
        <dbReference type="Proteomes" id="UP001078443"/>
    </source>
</evidence>
<accession>A0ABT4CZP0</accession>
<sequence>MGKHKKQKKQKNDYRDYNDYQESKGLSGLGNFDINSIASILGNIDIGKLSALLGGLGGLNNQSGDNSVNTEELYEQSKILADKLKDVDINKLIKDTNTYDDDTINVNNEEMNKEYNYQDNEYEDRVVKQKTKKKKHSIKNYDEDSDSVVKLLGAIKSMVNDEKAEILEKIIQTYTKRNI</sequence>
<dbReference type="EMBL" id="JAPQER010000003">
    <property type="protein sequence ID" value="MCY6484449.1"/>
    <property type="molecule type" value="Genomic_DNA"/>
</dbReference>
<dbReference type="RefSeq" id="WP_268040750.1">
    <property type="nucleotide sequence ID" value="NZ_JAPQER010000003.1"/>
</dbReference>
<name>A0ABT4CZP0_9CLOT</name>
<proteinExistence type="predicted"/>
<gene>
    <name evidence="1" type="ORF">OW763_08870</name>
</gene>
<reference evidence="1" key="1">
    <citation type="submission" date="2022-12" db="EMBL/GenBank/DDBJ databases">
        <authorList>
            <person name="Wang J."/>
        </authorList>
    </citation>
    <scope>NUCLEOTIDE SEQUENCE</scope>
    <source>
        <strain evidence="1">HY-45-18</strain>
    </source>
</reference>
<protein>
    <submittedName>
        <fullName evidence="1">Uncharacterized protein</fullName>
    </submittedName>
</protein>
<evidence type="ECO:0000313" key="1">
    <source>
        <dbReference type="EMBL" id="MCY6484449.1"/>
    </source>
</evidence>
<keyword evidence="2" id="KW-1185">Reference proteome</keyword>
<organism evidence="1 2">
    <name type="scientific">Clostridium aestuarii</name>
    <dbReference type="NCBI Taxonomy" id="338193"/>
    <lineage>
        <taxon>Bacteria</taxon>
        <taxon>Bacillati</taxon>
        <taxon>Bacillota</taxon>
        <taxon>Clostridia</taxon>
        <taxon>Eubacteriales</taxon>
        <taxon>Clostridiaceae</taxon>
        <taxon>Clostridium</taxon>
    </lineage>
</organism>